<feature type="chain" id="PRO_5039614803" evidence="1">
    <location>
        <begin position="27"/>
        <end position="110"/>
    </location>
</feature>
<dbReference type="EMBL" id="JAIWYP010000001">
    <property type="protein sequence ID" value="KAH3881328.1"/>
    <property type="molecule type" value="Genomic_DNA"/>
</dbReference>
<evidence type="ECO:0000256" key="1">
    <source>
        <dbReference type="SAM" id="SignalP"/>
    </source>
</evidence>
<reference evidence="2" key="2">
    <citation type="submission" date="2020-11" db="EMBL/GenBank/DDBJ databases">
        <authorList>
            <person name="McCartney M.A."/>
            <person name="Auch B."/>
            <person name="Kono T."/>
            <person name="Mallez S."/>
            <person name="Becker A."/>
            <person name="Gohl D.M."/>
            <person name="Silverstein K.A.T."/>
            <person name="Koren S."/>
            <person name="Bechman K.B."/>
            <person name="Herman A."/>
            <person name="Abrahante J.E."/>
            <person name="Garbe J."/>
        </authorList>
    </citation>
    <scope>NUCLEOTIDE SEQUENCE</scope>
    <source>
        <strain evidence="2">Duluth1</strain>
        <tissue evidence="2">Whole animal</tissue>
    </source>
</reference>
<accession>A0A9D4MPX1</accession>
<dbReference type="AlphaFoldDB" id="A0A9D4MPX1"/>
<evidence type="ECO:0000313" key="3">
    <source>
        <dbReference type="Proteomes" id="UP000828390"/>
    </source>
</evidence>
<keyword evidence="1" id="KW-0732">Signal</keyword>
<sequence length="110" mass="12522">MFKTIFYLSVLTSIPCAQVFPRDCRGDPEAQCWCHPRGQCHQRISSWRRKGSSTIANRGVVVMERLMHYLLNEKVKQDGRKQNSLTDVHGCPEEVPPLSIEKYCTAGVSL</sequence>
<dbReference type="Proteomes" id="UP000828390">
    <property type="component" value="Unassembled WGS sequence"/>
</dbReference>
<name>A0A9D4MPX1_DREPO</name>
<feature type="signal peptide" evidence="1">
    <location>
        <begin position="1"/>
        <end position="26"/>
    </location>
</feature>
<protein>
    <submittedName>
        <fullName evidence="2">Uncharacterized protein</fullName>
    </submittedName>
</protein>
<comment type="caution">
    <text evidence="2">The sequence shown here is derived from an EMBL/GenBank/DDBJ whole genome shotgun (WGS) entry which is preliminary data.</text>
</comment>
<organism evidence="2 3">
    <name type="scientific">Dreissena polymorpha</name>
    <name type="common">Zebra mussel</name>
    <name type="synonym">Mytilus polymorpha</name>
    <dbReference type="NCBI Taxonomy" id="45954"/>
    <lineage>
        <taxon>Eukaryota</taxon>
        <taxon>Metazoa</taxon>
        <taxon>Spiralia</taxon>
        <taxon>Lophotrochozoa</taxon>
        <taxon>Mollusca</taxon>
        <taxon>Bivalvia</taxon>
        <taxon>Autobranchia</taxon>
        <taxon>Heteroconchia</taxon>
        <taxon>Euheterodonta</taxon>
        <taxon>Imparidentia</taxon>
        <taxon>Neoheterodontei</taxon>
        <taxon>Myida</taxon>
        <taxon>Dreissenoidea</taxon>
        <taxon>Dreissenidae</taxon>
        <taxon>Dreissena</taxon>
    </lineage>
</organism>
<keyword evidence="3" id="KW-1185">Reference proteome</keyword>
<proteinExistence type="predicted"/>
<gene>
    <name evidence="2" type="ORF">DPMN_005253</name>
</gene>
<reference evidence="2" key="1">
    <citation type="journal article" date="2019" name="bioRxiv">
        <title>The Genome of the Zebra Mussel, Dreissena polymorpha: A Resource for Invasive Species Research.</title>
        <authorList>
            <person name="McCartney M.A."/>
            <person name="Auch B."/>
            <person name="Kono T."/>
            <person name="Mallez S."/>
            <person name="Zhang Y."/>
            <person name="Obille A."/>
            <person name="Becker A."/>
            <person name="Abrahante J.E."/>
            <person name="Garbe J."/>
            <person name="Badalamenti J.P."/>
            <person name="Herman A."/>
            <person name="Mangelson H."/>
            <person name="Liachko I."/>
            <person name="Sullivan S."/>
            <person name="Sone E.D."/>
            <person name="Koren S."/>
            <person name="Silverstein K.A.T."/>
            <person name="Beckman K.B."/>
            <person name="Gohl D.M."/>
        </authorList>
    </citation>
    <scope>NUCLEOTIDE SEQUENCE</scope>
    <source>
        <strain evidence="2">Duluth1</strain>
        <tissue evidence="2">Whole animal</tissue>
    </source>
</reference>
<evidence type="ECO:0000313" key="2">
    <source>
        <dbReference type="EMBL" id="KAH3881328.1"/>
    </source>
</evidence>